<evidence type="ECO:0000313" key="3">
    <source>
        <dbReference type="Proteomes" id="UP000269396"/>
    </source>
</evidence>
<reference evidence="2 3" key="1">
    <citation type="submission" date="2018-11" db="EMBL/GenBank/DDBJ databases">
        <authorList>
            <consortium name="Pathogen Informatics"/>
        </authorList>
    </citation>
    <scope>NUCLEOTIDE SEQUENCE [LARGE SCALE GENOMIC DNA]</scope>
    <source>
        <strain>Denwood</strain>
        <strain evidence="3">Zambia</strain>
    </source>
</reference>
<feature type="transmembrane region" description="Helical" evidence="1">
    <location>
        <begin position="12"/>
        <end position="31"/>
    </location>
</feature>
<keyword evidence="3" id="KW-1185">Reference proteome</keyword>
<dbReference type="Proteomes" id="UP000269396">
    <property type="component" value="Unassembled WGS sequence"/>
</dbReference>
<keyword evidence="1" id="KW-1133">Transmembrane helix</keyword>
<keyword evidence="1" id="KW-0812">Transmembrane</keyword>
<gene>
    <name evidence="2" type="ORF">SMTD_LOCUS17367</name>
</gene>
<proteinExistence type="predicted"/>
<protein>
    <submittedName>
        <fullName evidence="2">Uncharacterized protein</fullName>
    </submittedName>
</protein>
<organism evidence="2 3">
    <name type="scientific">Schistosoma mattheei</name>
    <dbReference type="NCBI Taxonomy" id="31246"/>
    <lineage>
        <taxon>Eukaryota</taxon>
        <taxon>Metazoa</taxon>
        <taxon>Spiralia</taxon>
        <taxon>Lophotrochozoa</taxon>
        <taxon>Platyhelminthes</taxon>
        <taxon>Trematoda</taxon>
        <taxon>Digenea</taxon>
        <taxon>Strigeidida</taxon>
        <taxon>Schistosomatoidea</taxon>
        <taxon>Schistosomatidae</taxon>
        <taxon>Schistosoma</taxon>
    </lineage>
</organism>
<keyword evidence="1" id="KW-0472">Membrane</keyword>
<evidence type="ECO:0000313" key="2">
    <source>
        <dbReference type="EMBL" id="VDP74016.1"/>
    </source>
</evidence>
<accession>A0A3P8K589</accession>
<dbReference type="EMBL" id="UZAL01038613">
    <property type="protein sequence ID" value="VDP74016.1"/>
    <property type="molecule type" value="Genomic_DNA"/>
</dbReference>
<feature type="transmembrane region" description="Helical" evidence="1">
    <location>
        <begin position="37"/>
        <end position="63"/>
    </location>
</feature>
<sequence length="69" mass="7575">MSLTFSAISTLVSHNLALIAAILLTSSNFLILSSLLLFIFFFFGVFLLLFLTISVIGLSVLLCHWVSSH</sequence>
<name>A0A3P8K589_9TREM</name>
<dbReference type="AlphaFoldDB" id="A0A3P8K589"/>
<evidence type="ECO:0000256" key="1">
    <source>
        <dbReference type="SAM" id="Phobius"/>
    </source>
</evidence>